<feature type="disulfide bond" evidence="14">
    <location>
        <begin position="288"/>
        <end position="297"/>
    </location>
</feature>
<dbReference type="GO" id="GO:0005886">
    <property type="term" value="C:plasma membrane"/>
    <property type="evidence" value="ECO:0007669"/>
    <property type="project" value="TreeGrafter"/>
</dbReference>
<dbReference type="Gene3D" id="1.10.287.820">
    <property type="entry name" value="Acid-sensing ion channel domain"/>
    <property type="match status" value="1"/>
</dbReference>
<dbReference type="GO" id="GO:0015280">
    <property type="term" value="F:ligand-gated sodium channel activity"/>
    <property type="evidence" value="ECO:0007669"/>
    <property type="project" value="TreeGrafter"/>
</dbReference>
<dbReference type="InterPro" id="IPR001873">
    <property type="entry name" value="ENaC"/>
</dbReference>
<feature type="disulfide bond" evidence="14">
    <location>
        <begin position="385"/>
        <end position="394"/>
    </location>
</feature>
<dbReference type="InterPro" id="IPR000742">
    <property type="entry name" value="EGF"/>
</dbReference>
<dbReference type="OrthoDB" id="5800348at2759"/>
<evidence type="ECO:0000256" key="7">
    <source>
        <dbReference type="ARBA" id="ARBA00023053"/>
    </source>
</evidence>
<evidence type="ECO:0000256" key="5">
    <source>
        <dbReference type="ARBA" id="ARBA00022692"/>
    </source>
</evidence>
<feature type="disulfide bond" evidence="14">
    <location>
        <begin position="342"/>
        <end position="351"/>
    </location>
</feature>
<evidence type="ECO:0000256" key="6">
    <source>
        <dbReference type="ARBA" id="ARBA00022989"/>
    </source>
</evidence>
<feature type="domain" description="EGF-like" evidence="17">
    <location>
        <begin position="315"/>
        <end position="352"/>
    </location>
</feature>
<evidence type="ECO:0000256" key="10">
    <source>
        <dbReference type="ARBA" id="ARBA00023157"/>
    </source>
</evidence>
<dbReference type="PANTHER" id="PTHR11690">
    <property type="entry name" value="AMILORIDE-SENSITIVE SODIUM CHANNEL-RELATED"/>
    <property type="match status" value="1"/>
</dbReference>
<evidence type="ECO:0000256" key="8">
    <source>
        <dbReference type="ARBA" id="ARBA00023065"/>
    </source>
</evidence>
<dbReference type="PROSITE" id="PS50026">
    <property type="entry name" value="EGF_3"/>
    <property type="match status" value="5"/>
</dbReference>
<keyword evidence="3 15" id="KW-0813">Transport</keyword>
<evidence type="ECO:0000256" key="3">
    <source>
        <dbReference type="ARBA" id="ARBA00022448"/>
    </source>
</evidence>
<evidence type="ECO:0000256" key="15">
    <source>
        <dbReference type="RuleBase" id="RU000679"/>
    </source>
</evidence>
<dbReference type="InterPro" id="IPR018097">
    <property type="entry name" value="EGF_Ca-bd_CS"/>
</dbReference>
<feature type="domain" description="EGF-like" evidence="17">
    <location>
        <begin position="255"/>
        <end position="298"/>
    </location>
</feature>
<comment type="similarity">
    <text evidence="2 15">Belongs to the amiloride-sensitive sodium channel (TC 1.A.6) family.</text>
</comment>
<keyword evidence="5 15" id="KW-0812">Transmembrane</keyword>
<feature type="transmembrane region" description="Helical" evidence="16">
    <location>
        <begin position="7"/>
        <end position="28"/>
    </location>
</feature>
<dbReference type="Gene3D" id="1.10.287.770">
    <property type="entry name" value="YojJ-like"/>
    <property type="match status" value="1"/>
</dbReference>
<dbReference type="Pfam" id="PF00858">
    <property type="entry name" value="ASC"/>
    <property type="match status" value="1"/>
</dbReference>
<dbReference type="EMBL" id="LIAE01010253">
    <property type="protein sequence ID" value="PAV64530.1"/>
    <property type="molecule type" value="Genomic_DNA"/>
</dbReference>
<keyword evidence="12 15" id="KW-0739">Sodium transport</keyword>
<dbReference type="PANTHER" id="PTHR11690:SF177">
    <property type="entry name" value="EGF-LIKE DOMAIN-CONTAINING PROTEIN"/>
    <property type="match status" value="1"/>
</dbReference>
<dbReference type="AlphaFoldDB" id="A0A2A2JS87"/>
<keyword evidence="7" id="KW-0915">Sodium</keyword>
<evidence type="ECO:0000256" key="2">
    <source>
        <dbReference type="ARBA" id="ARBA00007193"/>
    </source>
</evidence>
<feature type="disulfide bond" evidence="14">
    <location>
        <begin position="130"/>
        <end position="139"/>
    </location>
</feature>
<evidence type="ECO:0000313" key="18">
    <source>
        <dbReference type="EMBL" id="PAV64530.1"/>
    </source>
</evidence>
<dbReference type="PROSITE" id="PS01186">
    <property type="entry name" value="EGF_2"/>
    <property type="match status" value="2"/>
</dbReference>
<evidence type="ECO:0000256" key="9">
    <source>
        <dbReference type="ARBA" id="ARBA00023136"/>
    </source>
</evidence>
<protein>
    <recommendedName>
        <fullName evidence="17">EGF-like domain-containing protein</fullName>
    </recommendedName>
</protein>
<dbReference type="InterPro" id="IPR001881">
    <property type="entry name" value="EGF-like_Ca-bd_dom"/>
</dbReference>
<keyword evidence="10 14" id="KW-1015">Disulfide bond</keyword>
<dbReference type="PROSITE" id="PS01187">
    <property type="entry name" value="EGF_CA"/>
    <property type="match status" value="1"/>
</dbReference>
<keyword evidence="13 15" id="KW-0407">Ion channel</keyword>
<evidence type="ECO:0000256" key="12">
    <source>
        <dbReference type="ARBA" id="ARBA00023201"/>
    </source>
</evidence>
<evidence type="ECO:0000256" key="11">
    <source>
        <dbReference type="ARBA" id="ARBA00023180"/>
    </source>
</evidence>
<keyword evidence="19" id="KW-1185">Reference proteome</keyword>
<dbReference type="PROSITE" id="PS00010">
    <property type="entry name" value="ASX_HYDROXYL"/>
    <property type="match status" value="2"/>
</dbReference>
<sequence length="769" mass="87000">MLVRGKYGTSLIHFTGFLAVYILIYSTVSVEGLLPLPPITLVPPSAVEPNPTRPPHGCYNYGLCTNPKKKTITSPEKTVVWDCTHTDCVCVAGIENGNYTCSSIYNYCKNNTCAGTCTQELGDSTWKCTCPSGYQGPDCTKTYAIWVSTNEENLGCFNYDGGLLDSNCKKITSPMNTIDYCKQQQMTTMDPFYNRFAISGQNCYLCNDMLTLPKAGGSPKKDWSCAQQCPGNGGQSCGRDNERVWMYKNTNYIWDSDQCASINGTNPCSQGTGQGICIDDEGAYSCRCHPKYTGNDCETPIDDPCLNYHGTNCEHEKRCENTTCDNMGTCYEKDDGNPGCICLTYYTGQFCEAVDRCLYDHPCGINGTCNSNPTSIDPMDYSCKCDPGFTGPTCDDETNECADSPCVNGGTCNDMFLDYNCSCVPGTEEGSDMTKMEPLIKLLEDLLKNPALIKDMVPFIIGLKNYTERLSHSWNYNDMFDWVAYEDKEIIKEEYTSMWNDVVLGNCFTLNHLFFVPNKTFDYRDIGRNQGLRAKLKINYEEYMPWTDTAGVSVYVHNKHDFVIVESVRYNAEPGGEFVLDIKDVQYTRMGGKYGECISDPNKVDYYYYDKAWGYATEACLRSCYQNMIYTKCQCYDPRYPWPAPADSNISLACELKKQKIAWFRCYNQQYLSTWTRSKFVDSTSKCYDSDNVTACKEEYDEKVTVEIRLPKVDYYIYSEIEAMTFNRFVSYLGGLLGILSGIQIITFIEFFVLFWRLFLVAVSNKAYT</sequence>
<feature type="domain" description="EGF-like" evidence="17">
    <location>
        <begin position="104"/>
        <end position="140"/>
    </location>
</feature>
<dbReference type="CDD" id="cd00054">
    <property type="entry name" value="EGF_CA"/>
    <property type="match status" value="3"/>
</dbReference>
<evidence type="ECO:0000256" key="16">
    <source>
        <dbReference type="SAM" id="Phobius"/>
    </source>
</evidence>
<dbReference type="SUPFAM" id="SSF57196">
    <property type="entry name" value="EGF/Laminin"/>
    <property type="match status" value="3"/>
</dbReference>
<organism evidence="18 19">
    <name type="scientific">Diploscapter pachys</name>
    <dbReference type="NCBI Taxonomy" id="2018661"/>
    <lineage>
        <taxon>Eukaryota</taxon>
        <taxon>Metazoa</taxon>
        <taxon>Ecdysozoa</taxon>
        <taxon>Nematoda</taxon>
        <taxon>Chromadorea</taxon>
        <taxon>Rhabditida</taxon>
        <taxon>Rhabditina</taxon>
        <taxon>Rhabditomorpha</taxon>
        <taxon>Rhabditoidea</taxon>
        <taxon>Rhabditidae</taxon>
        <taxon>Diploscapter</taxon>
    </lineage>
</organism>
<feature type="transmembrane region" description="Helical" evidence="16">
    <location>
        <begin position="729"/>
        <end position="756"/>
    </location>
</feature>
<reference evidence="18 19" key="1">
    <citation type="journal article" date="2017" name="Curr. Biol.">
        <title>Genome architecture and evolution of a unichromosomal asexual nematode.</title>
        <authorList>
            <person name="Fradin H."/>
            <person name="Zegar C."/>
            <person name="Gutwein M."/>
            <person name="Lucas J."/>
            <person name="Kovtun M."/>
            <person name="Corcoran D."/>
            <person name="Baugh L.R."/>
            <person name="Kiontke K."/>
            <person name="Gunsalus K."/>
            <person name="Fitch D.H."/>
            <person name="Piano F."/>
        </authorList>
    </citation>
    <scope>NUCLEOTIDE SEQUENCE [LARGE SCALE GENOMIC DNA]</scope>
    <source>
        <strain evidence="18">PF1309</strain>
    </source>
</reference>
<accession>A0A2A2JS87</accession>
<evidence type="ECO:0000256" key="1">
    <source>
        <dbReference type="ARBA" id="ARBA00004141"/>
    </source>
</evidence>
<keyword evidence="8 15" id="KW-0406">Ion transport</keyword>
<keyword evidence="9 16" id="KW-0472">Membrane</keyword>
<keyword evidence="4 15" id="KW-0894">Sodium channel</keyword>
<keyword evidence="11" id="KW-0325">Glycoprotein</keyword>
<dbReference type="STRING" id="2018661.A0A2A2JS87"/>
<dbReference type="InterPro" id="IPR000152">
    <property type="entry name" value="EGF-type_Asp/Asn_hydroxyl_site"/>
</dbReference>
<evidence type="ECO:0000256" key="14">
    <source>
        <dbReference type="PROSITE-ProRule" id="PRU00076"/>
    </source>
</evidence>
<dbReference type="SMART" id="SM00179">
    <property type="entry name" value="EGF_CA"/>
    <property type="match status" value="3"/>
</dbReference>
<comment type="subcellular location">
    <subcellularLocation>
        <location evidence="1">Membrane</location>
        <topology evidence="1">Multi-pass membrane protein</topology>
    </subcellularLocation>
</comment>
<name>A0A2A2JS87_9BILA</name>
<evidence type="ECO:0000256" key="13">
    <source>
        <dbReference type="ARBA" id="ARBA00023303"/>
    </source>
</evidence>
<evidence type="ECO:0000259" key="17">
    <source>
        <dbReference type="PROSITE" id="PS50026"/>
    </source>
</evidence>
<feature type="domain" description="EGF-like" evidence="17">
    <location>
        <begin position="353"/>
        <end position="395"/>
    </location>
</feature>
<dbReference type="GO" id="GO:0005509">
    <property type="term" value="F:calcium ion binding"/>
    <property type="evidence" value="ECO:0007669"/>
    <property type="project" value="InterPro"/>
</dbReference>
<proteinExistence type="inferred from homology"/>
<evidence type="ECO:0000256" key="4">
    <source>
        <dbReference type="ARBA" id="ARBA00022461"/>
    </source>
</evidence>
<keyword evidence="14" id="KW-0245">EGF-like domain</keyword>
<comment type="caution">
    <text evidence="14">Lacks conserved residue(s) required for the propagation of feature annotation.</text>
</comment>
<dbReference type="SMART" id="SM00181">
    <property type="entry name" value="EGF"/>
    <property type="match status" value="5"/>
</dbReference>
<gene>
    <name evidence="18" type="ORF">WR25_04061</name>
</gene>
<comment type="caution">
    <text evidence="18">The sequence shown here is derived from an EMBL/GenBank/DDBJ whole genome shotgun (WGS) entry which is preliminary data.</text>
</comment>
<dbReference type="PRINTS" id="PR01078">
    <property type="entry name" value="AMINACHANNEL"/>
</dbReference>
<feature type="domain" description="EGF-like" evidence="17">
    <location>
        <begin position="397"/>
        <end position="430"/>
    </location>
</feature>
<dbReference type="Proteomes" id="UP000218231">
    <property type="component" value="Unassembled WGS sequence"/>
</dbReference>
<evidence type="ECO:0000313" key="19">
    <source>
        <dbReference type="Proteomes" id="UP000218231"/>
    </source>
</evidence>
<dbReference type="PROSITE" id="PS00022">
    <property type="entry name" value="EGF_1"/>
    <property type="match status" value="4"/>
</dbReference>
<dbReference type="Gene3D" id="2.10.25.10">
    <property type="entry name" value="Laminin"/>
    <property type="match status" value="3"/>
</dbReference>
<keyword evidence="6 16" id="KW-1133">Transmembrane helix</keyword>